<name>A0A6S6TN07_9BACT</name>
<proteinExistence type="predicted"/>
<dbReference type="AlphaFoldDB" id="A0A6S6TN07"/>
<protein>
    <submittedName>
        <fullName evidence="1">Uncharacterized protein</fullName>
    </submittedName>
</protein>
<sequence>MNISPGSQIEEHKAILEQAILETEEGSLQVYNILDAKKNVVAYFLADPLDPELVRDIYITSPLAHTEDAIRIGDTFGDLATKHPDLEVYFSKIEARTIATLGSLSFKIDAVHPTDNLEISAISKEAKILEIVIER</sequence>
<accession>A0A6S6TN07</accession>
<dbReference type="EMBL" id="CACVAQ010000289">
    <property type="protein sequence ID" value="CAA6820754.1"/>
    <property type="molecule type" value="Genomic_DNA"/>
</dbReference>
<gene>
    <name evidence="1" type="ORF">HELGO_WM18112</name>
</gene>
<reference evidence="1" key="1">
    <citation type="submission" date="2020-01" db="EMBL/GenBank/DDBJ databases">
        <authorList>
            <person name="Meier V. D."/>
            <person name="Meier V D."/>
        </authorList>
    </citation>
    <scope>NUCLEOTIDE SEQUENCE</scope>
    <source>
        <strain evidence="1">HLG_WM_MAG_10</strain>
    </source>
</reference>
<evidence type="ECO:0000313" key="1">
    <source>
        <dbReference type="EMBL" id="CAA6820754.1"/>
    </source>
</evidence>
<organism evidence="1">
    <name type="scientific">uncultured Aureispira sp</name>
    <dbReference type="NCBI Taxonomy" id="1331704"/>
    <lineage>
        <taxon>Bacteria</taxon>
        <taxon>Pseudomonadati</taxon>
        <taxon>Bacteroidota</taxon>
        <taxon>Saprospiria</taxon>
        <taxon>Saprospirales</taxon>
        <taxon>Saprospiraceae</taxon>
        <taxon>Aureispira</taxon>
        <taxon>environmental samples</taxon>
    </lineage>
</organism>